<dbReference type="PANTHER" id="PTHR23210">
    <property type="entry name" value="ACTIVATING TRANSCRIPTION FACTOR 7 INTERACTING PROTEIN"/>
    <property type="match status" value="1"/>
</dbReference>
<dbReference type="InterPro" id="IPR026085">
    <property type="entry name" value="ATF7-int"/>
</dbReference>
<dbReference type="Pfam" id="PF16794">
    <property type="entry name" value="fn3_4"/>
    <property type="match status" value="1"/>
</dbReference>
<feature type="compositionally biased region" description="Polar residues" evidence="1">
    <location>
        <begin position="8"/>
        <end position="42"/>
    </location>
</feature>
<feature type="compositionally biased region" description="Basic and acidic residues" evidence="1">
    <location>
        <begin position="43"/>
        <end position="58"/>
    </location>
</feature>
<sequence length="210" mass="23567">MSADPNMKAQQQNFKLVPVSSSKKNPAQIIRYQQKSQDNRLPTNDDLRNNKALSRSDYDFPASQDVSRLQPVSVSKIPIPCLLDIDGRPPPTYEETQRARLPNILTELTTDVESGAVVLKWNCTELSQNCQDNVRVYLLFAYHSDNIYAQPPSDIGRWMRIGEVDALPLPIACSLTKTFDGNCYFFTVVPVDKKGVLGTMSNLCVLDVSR</sequence>
<feature type="domain" description="Activating transcription factor 7-interacting protein Fn3" evidence="2">
    <location>
        <begin position="114"/>
        <end position="203"/>
    </location>
</feature>
<reference evidence="3" key="1">
    <citation type="submission" date="2021-01" db="UniProtKB">
        <authorList>
            <consortium name="EnsemblMetazoa"/>
        </authorList>
    </citation>
    <scope>IDENTIFICATION</scope>
</reference>
<dbReference type="GO" id="GO:0006355">
    <property type="term" value="P:regulation of DNA-templated transcription"/>
    <property type="evidence" value="ECO:0007669"/>
    <property type="project" value="TreeGrafter"/>
</dbReference>
<dbReference type="GO" id="GO:0005667">
    <property type="term" value="C:transcription regulator complex"/>
    <property type="evidence" value="ECO:0007669"/>
    <property type="project" value="TreeGrafter"/>
</dbReference>
<keyword evidence="4" id="KW-1185">Reference proteome</keyword>
<dbReference type="OrthoDB" id="2434995at2759"/>
<protein>
    <recommendedName>
        <fullName evidence="2">Activating transcription factor 7-interacting protein Fn3 domain-containing protein</fullName>
    </recommendedName>
</protein>
<dbReference type="Proteomes" id="UP000594262">
    <property type="component" value="Unplaced"/>
</dbReference>
<dbReference type="GO" id="GO:0003712">
    <property type="term" value="F:transcription coregulator activity"/>
    <property type="evidence" value="ECO:0007669"/>
    <property type="project" value="TreeGrafter"/>
</dbReference>
<feature type="region of interest" description="Disordered" evidence="1">
    <location>
        <begin position="1"/>
        <end position="59"/>
    </location>
</feature>
<organism evidence="3 4">
    <name type="scientific">Clytia hemisphaerica</name>
    <dbReference type="NCBI Taxonomy" id="252671"/>
    <lineage>
        <taxon>Eukaryota</taxon>
        <taxon>Metazoa</taxon>
        <taxon>Cnidaria</taxon>
        <taxon>Hydrozoa</taxon>
        <taxon>Hydroidolina</taxon>
        <taxon>Leptothecata</taxon>
        <taxon>Obeliida</taxon>
        <taxon>Clytiidae</taxon>
        <taxon>Clytia</taxon>
    </lineage>
</organism>
<proteinExistence type="predicted"/>
<evidence type="ECO:0000259" key="2">
    <source>
        <dbReference type="Pfam" id="PF16794"/>
    </source>
</evidence>
<accession>A0A7M5XHD8</accession>
<dbReference type="EnsemblMetazoa" id="CLYHEMT023337.1">
    <property type="protein sequence ID" value="CLYHEMP023337.1"/>
    <property type="gene ID" value="CLYHEMG023337"/>
</dbReference>
<dbReference type="InterPro" id="IPR056565">
    <property type="entry name" value="Fn3_ATF7IP"/>
</dbReference>
<evidence type="ECO:0000313" key="3">
    <source>
        <dbReference type="EnsemblMetazoa" id="CLYHEMP023337.1"/>
    </source>
</evidence>
<evidence type="ECO:0000313" key="4">
    <source>
        <dbReference type="Proteomes" id="UP000594262"/>
    </source>
</evidence>
<dbReference type="AlphaFoldDB" id="A0A7M5XHD8"/>
<name>A0A7M5XHD8_9CNID</name>
<dbReference type="GO" id="GO:0005634">
    <property type="term" value="C:nucleus"/>
    <property type="evidence" value="ECO:0007669"/>
    <property type="project" value="TreeGrafter"/>
</dbReference>
<evidence type="ECO:0000256" key="1">
    <source>
        <dbReference type="SAM" id="MobiDB-lite"/>
    </source>
</evidence>
<dbReference type="PANTHER" id="PTHR23210:SF26">
    <property type="entry name" value="ACTIVATING TRANSCRIPTION FACTOR 7-INTERACTING PROTEIN 1"/>
    <property type="match status" value="1"/>
</dbReference>